<dbReference type="Proteomes" id="UP000094271">
    <property type="component" value="Unassembled WGS sequence"/>
</dbReference>
<comment type="caution">
    <text evidence="2">The sequence shown here is derived from an EMBL/GenBank/DDBJ whole genome shotgun (WGS) entry which is preliminary data.</text>
</comment>
<name>A0A1E3U4V1_9FIRM</name>
<accession>A0A1E3U4V1</accession>
<gene>
    <name evidence="2" type="ORF">BEI59_37050</name>
</gene>
<dbReference type="RefSeq" id="WP_069432583.1">
    <property type="nucleotide sequence ID" value="NZ_MEHA01000069.1"/>
</dbReference>
<protein>
    <recommendedName>
        <fullName evidence="4">Peptidase M50</fullName>
    </recommendedName>
</protein>
<keyword evidence="1" id="KW-0812">Transmembrane</keyword>
<evidence type="ECO:0000313" key="2">
    <source>
        <dbReference type="EMBL" id="ODR30978.1"/>
    </source>
</evidence>
<reference evidence="2 3" key="1">
    <citation type="submission" date="2016-08" db="EMBL/GenBank/DDBJ databases">
        <authorList>
            <person name="Seilhamer J.J."/>
        </authorList>
    </citation>
    <scope>NUCLEOTIDE SEQUENCE [LARGE SCALE GENOMIC DNA]</scope>
    <source>
        <strain evidence="2 3">NML150140-1</strain>
    </source>
</reference>
<dbReference type="EMBL" id="MEHA01000069">
    <property type="protein sequence ID" value="ODR30978.1"/>
    <property type="molecule type" value="Genomic_DNA"/>
</dbReference>
<evidence type="ECO:0000256" key="1">
    <source>
        <dbReference type="SAM" id="Phobius"/>
    </source>
</evidence>
<dbReference type="AlphaFoldDB" id="A0A1E3U4V1"/>
<feature type="transmembrane region" description="Helical" evidence="1">
    <location>
        <begin position="49"/>
        <end position="69"/>
    </location>
</feature>
<organism evidence="2 3">
    <name type="scientific">Eisenbergiella tayi</name>
    <dbReference type="NCBI Taxonomy" id="1432052"/>
    <lineage>
        <taxon>Bacteria</taxon>
        <taxon>Bacillati</taxon>
        <taxon>Bacillota</taxon>
        <taxon>Clostridia</taxon>
        <taxon>Lachnospirales</taxon>
        <taxon>Lachnospiraceae</taxon>
        <taxon>Eisenbergiella</taxon>
    </lineage>
</organism>
<evidence type="ECO:0000313" key="3">
    <source>
        <dbReference type="Proteomes" id="UP000094271"/>
    </source>
</evidence>
<keyword evidence="1" id="KW-0472">Membrane</keyword>
<proteinExistence type="predicted"/>
<evidence type="ECO:0008006" key="4">
    <source>
        <dbReference type="Google" id="ProtNLM"/>
    </source>
</evidence>
<sequence length="76" mass="8342">MKKIVAGGFLSLVGSICALAILVSASNSLVNEWVTETGRLMSTVIEMKMMFPLILCVICIAFGIIMMLVESFRRDK</sequence>
<dbReference type="OrthoDB" id="2087138at2"/>
<keyword evidence="1" id="KW-1133">Transmembrane helix</keyword>